<accession>A0A0H4WA50</accession>
<feature type="binding site" evidence="9">
    <location>
        <position position="68"/>
    </location>
    <ligand>
        <name>substrate</name>
    </ligand>
</feature>
<comment type="pathway">
    <text evidence="9">Carbohydrate biosynthesis; D-glycero-D-manno-heptose 7-phosphate biosynthesis; D-glycero-alpha-D-manno-heptose 7-phosphate and D-glycero-beta-D-manno-heptose 7-phosphate from sedoheptulose 7-phosphate: step 1/1.</text>
</comment>
<dbReference type="PANTHER" id="PTHR30390:SF7">
    <property type="entry name" value="PHOSPHOHEPTOSE ISOMERASE"/>
    <property type="match status" value="1"/>
</dbReference>
<dbReference type="InterPro" id="IPR001347">
    <property type="entry name" value="SIS_dom"/>
</dbReference>
<evidence type="ECO:0000256" key="9">
    <source>
        <dbReference type="HAMAP-Rule" id="MF_00067"/>
    </source>
</evidence>
<dbReference type="GO" id="GO:0008270">
    <property type="term" value="F:zinc ion binding"/>
    <property type="evidence" value="ECO:0007669"/>
    <property type="project" value="UniProtKB-UniRule"/>
</dbReference>
<dbReference type="InterPro" id="IPR046348">
    <property type="entry name" value="SIS_dom_sf"/>
</dbReference>
<dbReference type="SUPFAM" id="SSF53697">
    <property type="entry name" value="SIS domain"/>
    <property type="match status" value="1"/>
</dbReference>
<dbReference type="PATRIC" id="fig|1379910.4.peg.4277"/>
<organism evidence="11 12">
    <name type="scientific">Rufibacter radiotolerans</name>
    <dbReference type="NCBI Taxonomy" id="1379910"/>
    <lineage>
        <taxon>Bacteria</taxon>
        <taxon>Pseudomonadati</taxon>
        <taxon>Bacteroidota</taxon>
        <taxon>Cytophagia</taxon>
        <taxon>Cytophagales</taxon>
        <taxon>Hymenobacteraceae</taxon>
        <taxon>Rufibacter</taxon>
    </lineage>
</organism>
<dbReference type="Gene3D" id="3.40.50.10490">
    <property type="entry name" value="Glucose-6-phosphate isomerase like protein, domain 1"/>
    <property type="match status" value="1"/>
</dbReference>
<dbReference type="InterPro" id="IPR050099">
    <property type="entry name" value="SIS_GmhA/DiaA_subfam"/>
</dbReference>
<feature type="binding site" evidence="9">
    <location>
        <position position="183"/>
    </location>
    <ligand>
        <name>Zn(2+)</name>
        <dbReference type="ChEBI" id="CHEBI:29105"/>
    </ligand>
</feature>
<evidence type="ECO:0000256" key="2">
    <source>
        <dbReference type="ARBA" id="ARBA00004496"/>
    </source>
</evidence>
<name>A0A0H4WA50_9BACT</name>
<evidence type="ECO:0000256" key="8">
    <source>
        <dbReference type="ARBA" id="ARBA00023277"/>
    </source>
</evidence>
<comment type="cofactor">
    <cofactor evidence="9">
        <name>Zn(2+)</name>
        <dbReference type="ChEBI" id="CHEBI:29105"/>
    </cofactor>
    <text evidence="9">Binds 1 zinc ion per subunit.</text>
</comment>
<feature type="binding site" evidence="9">
    <location>
        <begin position="55"/>
        <end position="57"/>
    </location>
    <ligand>
        <name>substrate</name>
    </ligand>
</feature>
<keyword evidence="5 9" id="KW-0479">Metal-binding</keyword>
<reference evidence="11 12" key="1">
    <citation type="submission" date="2015-01" db="EMBL/GenBank/DDBJ databases">
        <title>Rufibacter sp./DG31D/ whole genome sequencing.</title>
        <authorList>
            <person name="Kim M.K."/>
            <person name="Srinivasan S."/>
            <person name="Lee J.-J."/>
        </authorList>
    </citation>
    <scope>NUCLEOTIDE SEQUENCE [LARGE SCALE GENOMIC DNA]</scope>
    <source>
        <strain evidence="11 12">DG31D</strain>
    </source>
</reference>
<dbReference type="AlphaFoldDB" id="A0A0H4WA50"/>
<dbReference type="UniPathway" id="UPA00041">
    <property type="reaction ID" value="UER00436"/>
</dbReference>
<feature type="binding site" evidence="9">
    <location>
        <position position="175"/>
    </location>
    <ligand>
        <name>substrate</name>
    </ligand>
</feature>
<feature type="binding site" evidence="9">
    <location>
        <position position="68"/>
    </location>
    <ligand>
        <name>Zn(2+)</name>
        <dbReference type="ChEBI" id="CHEBI:29105"/>
    </ligand>
</feature>
<feature type="binding site" evidence="9">
    <location>
        <position position="127"/>
    </location>
    <ligand>
        <name>substrate</name>
    </ligand>
</feature>
<evidence type="ECO:0000256" key="6">
    <source>
        <dbReference type="ARBA" id="ARBA00022833"/>
    </source>
</evidence>
<dbReference type="GO" id="GO:0008968">
    <property type="term" value="F:D-sedoheptulose 7-phosphate isomerase activity"/>
    <property type="evidence" value="ECO:0007669"/>
    <property type="project" value="UniProtKB-UniRule"/>
</dbReference>
<keyword evidence="6 9" id="KW-0862">Zinc</keyword>
<dbReference type="Proteomes" id="UP000036458">
    <property type="component" value="Chromosome"/>
</dbReference>
<dbReference type="CDD" id="cd05006">
    <property type="entry name" value="SIS_GmhA"/>
    <property type="match status" value="1"/>
</dbReference>
<dbReference type="InterPro" id="IPR035461">
    <property type="entry name" value="GmhA/DiaA"/>
</dbReference>
<comment type="similarity">
    <text evidence="3 9">Belongs to the SIS family. GmhA subfamily.</text>
</comment>
<evidence type="ECO:0000259" key="10">
    <source>
        <dbReference type="PROSITE" id="PS51464"/>
    </source>
</evidence>
<evidence type="ECO:0000256" key="7">
    <source>
        <dbReference type="ARBA" id="ARBA00023235"/>
    </source>
</evidence>
<dbReference type="InterPro" id="IPR004515">
    <property type="entry name" value="Phosphoheptose_Isoase"/>
</dbReference>
<keyword evidence="12" id="KW-1185">Reference proteome</keyword>
<evidence type="ECO:0000256" key="5">
    <source>
        <dbReference type="ARBA" id="ARBA00022723"/>
    </source>
</evidence>
<dbReference type="NCBIfam" id="TIGR00441">
    <property type="entry name" value="gmhA"/>
    <property type="match status" value="1"/>
</dbReference>
<dbReference type="Pfam" id="PF13580">
    <property type="entry name" value="SIS_2"/>
    <property type="match status" value="1"/>
</dbReference>
<comment type="miscellaneous">
    <text evidence="9">The reaction produces a racemic mixture of D-glycero-alpha-D-manno-heptose 7-phosphate and D-glycero-beta-D-manno-heptose 7-phosphate.</text>
</comment>
<evidence type="ECO:0000256" key="1">
    <source>
        <dbReference type="ARBA" id="ARBA00000348"/>
    </source>
</evidence>
<dbReference type="GO" id="GO:0005737">
    <property type="term" value="C:cytoplasm"/>
    <property type="evidence" value="ECO:0007669"/>
    <property type="project" value="UniProtKB-SubCell"/>
</dbReference>
<keyword evidence="4 9" id="KW-0963">Cytoplasm</keyword>
<keyword evidence="8 9" id="KW-0119">Carbohydrate metabolism</keyword>
<feature type="domain" description="SIS" evidence="10">
    <location>
        <begin position="40"/>
        <end position="199"/>
    </location>
</feature>
<protein>
    <recommendedName>
        <fullName evidence="9">Phosphoheptose isomerase</fullName>
        <ecNumber evidence="9">5.3.1.28</ecNumber>
    </recommendedName>
    <alternativeName>
        <fullName evidence="9">Sedoheptulose 7-phosphate isomerase</fullName>
    </alternativeName>
</protein>
<evidence type="ECO:0000256" key="4">
    <source>
        <dbReference type="ARBA" id="ARBA00022490"/>
    </source>
</evidence>
<comment type="function">
    <text evidence="9">Catalyzes the isomerization of sedoheptulose 7-phosphate in D-glycero-D-manno-heptose 7-phosphate.</text>
</comment>
<dbReference type="RefSeq" id="WP_048922453.1">
    <property type="nucleotide sequence ID" value="NZ_CP010777.1"/>
</dbReference>
<dbReference type="NCBIfam" id="NF001628">
    <property type="entry name" value="PRK00414.1"/>
    <property type="match status" value="1"/>
</dbReference>
<dbReference type="EMBL" id="CP010777">
    <property type="protein sequence ID" value="AKQ47356.1"/>
    <property type="molecule type" value="Genomic_DNA"/>
</dbReference>
<dbReference type="GO" id="GO:2001061">
    <property type="term" value="P:D-glycero-D-manno-heptose 7-phosphate biosynthetic process"/>
    <property type="evidence" value="ECO:0007669"/>
    <property type="project" value="UniProtKB-UniPathway"/>
</dbReference>
<dbReference type="HAMAP" id="MF_00067">
    <property type="entry name" value="GmhA"/>
    <property type="match status" value="1"/>
</dbReference>
<dbReference type="OrthoDB" id="9781311at2"/>
<feature type="binding site" evidence="9">
    <location>
        <begin position="96"/>
        <end position="97"/>
    </location>
    <ligand>
        <name>substrate</name>
    </ligand>
</feature>
<keyword evidence="7 9" id="KW-0413">Isomerase</keyword>
<feature type="binding site" evidence="9">
    <location>
        <begin position="122"/>
        <end position="124"/>
    </location>
    <ligand>
        <name>substrate</name>
    </ligand>
</feature>
<evidence type="ECO:0000256" key="3">
    <source>
        <dbReference type="ARBA" id="ARBA00009894"/>
    </source>
</evidence>
<dbReference type="PANTHER" id="PTHR30390">
    <property type="entry name" value="SEDOHEPTULOSE 7-PHOSPHATE ISOMERASE / DNAA INITIATOR-ASSOCIATING FACTOR FOR REPLICATION INITIATION"/>
    <property type="match status" value="1"/>
</dbReference>
<dbReference type="PROSITE" id="PS51464">
    <property type="entry name" value="SIS"/>
    <property type="match status" value="1"/>
</dbReference>
<evidence type="ECO:0000313" key="12">
    <source>
        <dbReference type="Proteomes" id="UP000036458"/>
    </source>
</evidence>
<dbReference type="KEGG" id="ruf:TH63_19605"/>
<feature type="binding site" evidence="9">
    <location>
        <position position="175"/>
    </location>
    <ligand>
        <name>Zn(2+)</name>
        <dbReference type="ChEBI" id="CHEBI:29105"/>
    </ligand>
</feature>
<dbReference type="STRING" id="1379910.TH63_19605"/>
<proteinExistence type="inferred from homology"/>
<feature type="binding site" evidence="9">
    <location>
        <position position="64"/>
    </location>
    <ligand>
        <name>Zn(2+)</name>
        <dbReference type="ChEBI" id="CHEBI:29105"/>
    </ligand>
</feature>
<dbReference type="EC" id="5.3.1.28" evidence="9"/>
<comment type="subcellular location">
    <subcellularLocation>
        <location evidence="2 9">Cytoplasm</location>
    </subcellularLocation>
</comment>
<gene>
    <name evidence="9 11" type="primary">gmhA</name>
    <name evidence="11" type="ORF">TH63_19605</name>
</gene>
<sequence>METTPSSLILQELQQAQEVLTNFIAQPSSLQVIEEAAQVMATCLQNGGKILSCGNGGSMCDAMHFAEELTGRYRDDRAPMAAISISDPSHLSCVSNDYGYDQVFSRYVQALIRPGDVLLGISTSGNSGNVLKAAQVAKEMGAHVVTLTGKDGGQLASLSEVEIRVPHFGYADRIQEVHIKVIHILILLLEKHMAYSISL</sequence>
<dbReference type="GO" id="GO:0005975">
    <property type="term" value="P:carbohydrate metabolic process"/>
    <property type="evidence" value="ECO:0007669"/>
    <property type="project" value="UniProtKB-UniRule"/>
</dbReference>
<comment type="catalytic activity">
    <reaction evidence="1 9">
        <text>2 D-sedoheptulose 7-phosphate = D-glycero-alpha-D-manno-heptose 7-phosphate + D-glycero-beta-D-manno-heptose 7-phosphate</text>
        <dbReference type="Rhea" id="RHEA:27489"/>
        <dbReference type="ChEBI" id="CHEBI:57483"/>
        <dbReference type="ChEBI" id="CHEBI:60203"/>
        <dbReference type="ChEBI" id="CHEBI:60204"/>
        <dbReference type="EC" id="5.3.1.28"/>
    </reaction>
</comment>
<dbReference type="GO" id="GO:0097367">
    <property type="term" value="F:carbohydrate derivative binding"/>
    <property type="evidence" value="ECO:0007669"/>
    <property type="project" value="InterPro"/>
</dbReference>
<evidence type="ECO:0000313" key="11">
    <source>
        <dbReference type="EMBL" id="AKQ47356.1"/>
    </source>
</evidence>